<gene>
    <name evidence="5" type="ORF">A1O9_10458</name>
</gene>
<keyword evidence="6" id="KW-1185">Reference proteome</keyword>
<keyword evidence="2" id="KW-0274">FAD</keyword>
<dbReference type="VEuPathDB" id="FungiDB:A1O9_10458"/>
<dbReference type="Proteomes" id="UP000027920">
    <property type="component" value="Unassembled WGS sequence"/>
</dbReference>
<keyword evidence="4" id="KW-0560">Oxidoreductase</keyword>
<dbReference type="PANTHER" id="PTHR43098:SF5">
    <property type="entry name" value="DUAL-FUNCTIONAL MONOOXYGENASE_METHYLTRANSFERASE PSOF"/>
    <property type="match status" value="1"/>
</dbReference>
<dbReference type="GeneID" id="25285362"/>
<evidence type="ECO:0000256" key="2">
    <source>
        <dbReference type="ARBA" id="ARBA00022827"/>
    </source>
</evidence>
<dbReference type="InterPro" id="IPR050775">
    <property type="entry name" value="FAD-binding_Monooxygenases"/>
</dbReference>
<dbReference type="GO" id="GO:0016491">
    <property type="term" value="F:oxidoreductase activity"/>
    <property type="evidence" value="ECO:0007669"/>
    <property type="project" value="UniProtKB-KW"/>
</dbReference>
<evidence type="ECO:0000313" key="6">
    <source>
        <dbReference type="Proteomes" id="UP000027920"/>
    </source>
</evidence>
<accession>A0A072P2H4</accession>
<name>A0A072P2H4_9EURO</name>
<dbReference type="AlphaFoldDB" id="A0A072P2H4"/>
<dbReference type="SUPFAM" id="SSF51905">
    <property type="entry name" value="FAD/NAD(P)-binding domain"/>
    <property type="match status" value="1"/>
</dbReference>
<dbReference type="InterPro" id="IPR036188">
    <property type="entry name" value="FAD/NAD-bd_sf"/>
</dbReference>
<dbReference type="HOGENOM" id="CLU_006937_8_1_1"/>
<dbReference type="OrthoDB" id="66881at2759"/>
<organism evidence="5 6">
    <name type="scientific">Exophiala aquamarina CBS 119918</name>
    <dbReference type="NCBI Taxonomy" id="1182545"/>
    <lineage>
        <taxon>Eukaryota</taxon>
        <taxon>Fungi</taxon>
        <taxon>Dikarya</taxon>
        <taxon>Ascomycota</taxon>
        <taxon>Pezizomycotina</taxon>
        <taxon>Eurotiomycetes</taxon>
        <taxon>Chaetothyriomycetidae</taxon>
        <taxon>Chaetothyriales</taxon>
        <taxon>Herpotrichiellaceae</taxon>
        <taxon>Exophiala</taxon>
    </lineage>
</organism>
<dbReference type="Gene3D" id="3.50.50.60">
    <property type="entry name" value="FAD/NAD(P)-binding domain"/>
    <property type="match status" value="3"/>
</dbReference>
<reference evidence="5 6" key="1">
    <citation type="submission" date="2013-03" db="EMBL/GenBank/DDBJ databases">
        <title>The Genome Sequence of Exophiala aquamarina CBS 119918.</title>
        <authorList>
            <consortium name="The Broad Institute Genomics Platform"/>
            <person name="Cuomo C."/>
            <person name="de Hoog S."/>
            <person name="Gorbushina A."/>
            <person name="Walker B."/>
            <person name="Young S.K."/>
            <person name="Zeng Q."/>
            <person name="Gargeya S."/>
            <person name="Fitzgerald M."/>
            <person name="Haas B."/>
            <person name="Abouelleil A."/>
            <person name="Allen A.W."/>
            <person name="Alvarado L."/>
            <person name="Arachchi H.M."/>
            <person name="Berlin A.M."/>
            <person name="Chapman S.B."/>
            <person name="Gainer-Dewar J."/>
            <person name="Goldberg J."/>
            <person name="Griggs A."/>
            <person name="Gujja S."/>
            <person name="Hansen M."/>
            <person name="Howarth C."/>
            <person name="Imamovic A."/>
            <person name="Ireland A."/>
            <person name="Larimer J."/>
            <person name="McCowan C."/>
            <person name="Murphy C."/>
            <person name="Pearson M."/>
            <person name="Poon T.W."/>
            <person name="Priest M."/>
            <person name="Roberts A."/>
            <person name="Saif S."/>
            <person name="Shea T."/>
            <person name="Sisk P."/>
            <person name="Sykes S."/>
            <person name="Wortman J."/>
            <person name="Nusbaum C."/>
            <person name="Birren B."/>
        </authorList>
    </citation>
    <scope>NUCLEOTIDE SEQUENCE [LARGE SCALE GENOMIC DNA]</scope>
    <source>
        <strain evidence="5 6">CBS 119918</strain>
    </source>
</reference>
<keyword evidence="3" id="KW-0521">NADP</keyword>
<dbReference type="RefSeq" id="XP_013256073.1">
    <property type="nucleotide sequence ID" value="XM_013400619.1"/>
</dbReference>
<dbReference type="EMBL" id="AMGV01000013">
    <property type="protein sequence ID" value="KEF53483.1"/>
    <property type="molecule type" value="Genomic_DNA"/>
</dbReference>
<protein>
    <recommendedName>
        <fullName evidence="7">FAD/NAD(P)-binding domain-containing protein</fullName>
    </recommendedName>
</protein>
<evidence type="ECO:0000256" key="4">
    <source>
        <dbReference type="ARBA" id="ARBA00023002"/>
    </source>
</evidence>
<evidence type="ECO:0008006" key="7">
    <source>
        <dbReference type="Google" id="ProtNLM"/>
    </source>
</evidence>
<evidence type="ECO:0000313" key="5">
    <source>
        <dbReference type="EMBL" id="KEF53483.1"/>
    </source>
</evidence>
<evidence type="ECO:0000256" key="1">
    <source>
        <dbReference type="ARBA" id="ARBA00022630"/>
    </source>
</evidence>
<keyword evidence="1" id="KW-0285">Flavoprotein</keyword>
<evidence type="ECO:0000256" key="3">
    <source>
        <dbReference type="ARBA" id="ARBA00022857"/>
    </source>
</evidence>
<proteinExistence type="predicted"/>
<dbReference type="Pfam" id="PF13450">
    <property type="entry name" value="NAD_binding_8"/>
    <property type="match status" value="1"/>
</dbReference>
<comment type="caution">
    <text evidence="5">The sequence shown here is derived from an EMBL/GenBank/DDBJ whole genome shotgun (WGS) entry which is preliminary data.</text>
</comment>
<dbReference type="PANTHER" id="PTHR43098">
    <property type="entry name" value="L-ORNITHINE N(5)-MONOOXYGENASE-RELATED"/>
    <property type="match status" value="1"/>
</dbReference>
<sequence length="370" mass="41295">MPQHVFVDALVVGAGFGGIYATYHLRQLGLDVKCIDIAEDVGGTWYWNKYPAWDDELHRWRVSTATDGLFLTRHLVNCLGVLSKPNYPDIPGLDSFSGRLIHTARWDDTITLSGKKIGVIGNGSTGIQVMTAIAPIVADLKSFQRHPQYSVPSGQDAISSAYHQNIKSRYKSIWESVKSSAVGFGVPEVNRKTMQTTPREREAAFQKAWQRGNGFRFMFSTFGDIVSDESANEETCKFIRGKIDEVVTDSRFDAIEGNYLHLSIHGRGGKTIQEHWQNGPKAYGGIACAGFPNMFLVSGPQAPFANFPPVIESEIEFIMACIDRAEKHNVVEVNKQSRPMVMELTEEAKNEWSILCEQLVEGLLFKKTRS</sequence>